<feature type="signal peptide" evidence="2">
    <location>
        <begin position="1"/>
        <end position="17"/>
    </location>
</feature>
<reference evidence="4 5" key="1">
    <citation type="submission" date="2022-07" db="EMBL/GenBank/DDBJ databases">
        <title>Genome Analysis of Selected Gammaproteobacteria from Nigerian Food snails.</title>
        <authorList>
            <person name="Okafor A.C."/>
        </authorList>
    </citation>
    <scope>NUCLEOTIDE SEQUENCE [LARGE SCALE GENOMIC DNA]</scope>
    <source>
        <strain evidence="4 5">Awg 2</strain>
    </source>
</reference>
<evidence type="ECO:0000256" key="1">
    <source>
        <dbReference type="SAM" id="MobiDB-lite"/>
    </source>
</evidence>
<evidence type="ECO:0000256" key="2">
    <source>
        <dbReference type="SAM" id="SignalP"/>
    </source>
</evidence>
<keyword evidence="5" id="KW-1185">Reference proteome</keyword>
<dbReference type="Proteomes" id="UP001211689">
    <property type="component" value="Unassembled WGS sequence"/>
</dbReference>
<protein>
    <submittedName>
        <fullName evidence="4">DUF4124 domain-containing protein</fullName>
    </submittedName>
</protein>
<accession>A0ABT4Y1N3</accession>
<evidence type="ECO:0000313" key="5">
    <source>
        <dbReference type="Proteomes" id="UP001211689"/>
    </source>
</evidence>
<organism evidence="4 5">
    <name type="scientific">Metapseudomonas resinovorans</name>
    <name type="common">Pseudomonas resinovorans</name>
    <dbReference type="NCBI Taxonomy" id="53412"/>
    <lineage>
        <taxon>Bacteria</taxon>
        <taxon>Pseudomonadati</taxon>
        <taxon>Pseudomonadota</taxon>
        <taxon>Gammaproteobacteria</taxon>
        <taxon>Pseudomonadales</taxon>
        <taxon>Pseudomonadaceae</taxon>
        <taxon>Metapseudomonas</taxon>
    </lineage>
</organism>
<feature type="compositionally biased region" description="Basic and acidic residues" evidence="1">
    <location>
        <begin position="89"/>
        <end position="122"/>
    </location>
</feature>
<dbReference type="Pfam" id="PF13511">
    <property type="entry name" value="DUF4124"/>
    <property type="match status" value="1"/>
</dbReference>
<proteinExistence type="predicted"/>
<feature type="compositionally biased region" description="Low complexity" evidence="1">
    <location>
        <begin position="61"/>
        <end position="76"/>
    </location>
</feature>
<sequence>MRTLLLGLCLVPLTAAAQVYKCVGHDGSTSYSAVPCPAASGEALRIIEPAQPSGPAVPYGQPAEEPSPASPEQRSSTGSRVTVVEDSEAADRTARAEDMREEALQYKRDMYAPRPSLEERKQNPSSGLFPRQ</sequence>
<feature type="region of interest" description="Disordered" evidence="1">
    <location>
        <begin position="48"/>
        <end position="132"/>
    </location>
</feature>
<name>A0ABT4Y1N3_METRE</name>
<gene>
    <name evidence="4" type="ORF">NNO07_06460</name>
</gene>
<evidence type="ECO:0000313" key="4">
    <source>
        <dbReference type="EMBL" id="MDA8482706.1"/>
    </source>
</evidence>
<feature type="domain" description="DUF4124" evidence="3">
    <location>
        <begin position="7"/>
        <end position="53"/>
    </location>
</feature>
<evidence type="ECO:0000259" key="3">
    <source>
        <dbReference type="Pfam" id="PF13511"/>
    </source>
</evidence>
<keyword evidence="2" id="KW-0732">Signal</keyword>
<dbReference type="RefSeq" id="WP_190832794.1">
    <property type="nucleotide sequence ID" value="NZ_JANEWF010000004.1"/>
</dbReference>
<dbReference type="EMBL" id="JANEWF010000004">
    <property type="protein sequence ID" value="MDA8482706.1"/>
    <property type="molecule type" value="Genomic_DNA"/>
</dbReference>
<feature type="chain" id="PRO_5046232874" evidence="2">
    <location>
        <begin position="18"/>
        <end position="132"/>
    </location>
</feature>
<dbReference type="InterPro" id="IPR025392">
    <property type="entry name" value="DUF4124"/>
</dbReference>
<comment type="caution">
    <text evidence="4">The sequence shown here is derived from an EMBL/GenBank/DDBJ whole genome shotgun (WGS) entry which is preliminary data.</text>
</comment>